<sequence length="594" mass="64800">MSSTPCICTTAWYVLANAILLNCCIYCLNNQRRQKVKKALGIPFLQSVVLAGAALLSSPGWAARDFTPQAGTWVVSDELDGKPGRGLAIDVQGNTFFMQVFGYEKNGDATFYTATGQMDGNSVTAPLMRYKGGRSFGSEARDAVEDQSIGNVRVSFRNGVAGTVQFPGEPESAIERFVVRSDDANVTNPRAQTGIRVLRMLVQDAQGDVSNQWKSELTPMSDGRFRLTLMEAQAGSYRPVFTVFEELNCELQGQRARWHCSHPNTATPANDAASYRVAALTFELVGYDLVGSVQWQGAPAGKAQTITGHNLGAYEVGGRRQEGNTTWTTSIEQNYQRGLFMRGGVCQVSCFSTENVSTLMPINGTWVVEDELTGKPGRGLALDIQGNTAILQVYHYRDNLQPSFHMGSAPYLSKGVKSMASVAAIPMDEYAGGRSVGGAKQSAQWRSQAGHAQLEFAYDIANDRSDTPPNEASLWWTVGQLQLPGESPVRIRRLQLEKPTNFPEAMLGKWFLHGAQKTLELTQVVGDVVTTADGSVFCSLVSDRYDADVSCGQLAPEVGWAWHQFLQMPIMNRGGTMTRLRDRHGNAMGLGVLD</sequence>
<dbReference type="Proteomes" id="UP001562178">
    <property type="component" value="Unassembled WGS sequence"/>
</dbReference>
<evidence type="ECO:0000313" key="3">
    <source>
        <dbReference type="Proteomes" id="UP001562178"/>
    </source>
</evidence>
<dbReference type="RefSeq" id="WP_369460699.1">
    <property type="nucleotide sequence ID" value="NZ_JBGBDC010000007.1"/>
</dbReference>
<organism evidence="2 3">
    <name type="scientific">Comamonas sediminis</name>
    <dbReference type="NCBI Taxonomy" id="1783360"/>
    <lineage>
        <taxon>Bacteria</taxon>
        <taxon>Pseudomonadati</taxon>
        <taxon>Pseudomonadota</taxon>
        <taxon>Betaproteobacteria</taxon>
        <taxon>Burkholderiales</taxon>
        <taxon>Comamonadaceae</taxon>
        <taxon>Comamonas</taxon>
    </lineage>
</organism>
<gene>
    <name evidence="2" type="ORF">AB7A72_17465</name>
</gene>
<comment type="caution">
    <text evidence="2">The sequence shown here is derived from an EMBL/GenBank/DDBJ whole genome shotgun (WGS) entry which is preliminary data.</text>
</comment>
<feature type="transmembrane region" description="Helical" evidence="1">
    <location>
        <begin position="12"/>
        <end position="28"/>
    </location>
</feature>
<evidence type="ECO:0000256" key="1">
    <source>
        <dbReference type="SAM" id="Phobius"/>
    </source>
</evidence>
<keyword evidence="1" id="KW-0812">Transmembrane</keyword>
<name>A0ABV4B5Q1_9BURK</name>
<evidence type="ECO:0000313" key="2">
    <source>
        <dbReference type="EMBL" id="MEY2252814.1"/>
    </source>
</evidence>
<keyword evidence="3" id="KW-1185">Reference proteome</keyword>
<dbReference type="EMBL" id="JBGBDC010000007">
    <property type="protein sequence ID" value="MEY2252814.1"/>
    <property type="molecule type" value="Genomic_DNA"/>
</dbReference>
<accession>A0ABV4B5Q1</accession>
<reference evidence="2 3" key="1">
    <citation type="journal article" date="2016" name="Int. J. Syst. Evol. Microbiol.">
        <title>Description of Comamonas sediminis sp. nov., isolated from lagoon sediments.</title>
        <authorList>
            <person name="Subhash Y."/>
            <person name="Bang J.J."/>
            <person name="You T.H."/>
            <person name="Lee S.S."/>
        </authorList>
    </citation>
    <scope>NUCLEOTIDE SEQUENCE [LARGE SCALE GENOMIC DNA]</scope>
    <source>
        <strain evidence="2 3">JCM 31169</strain>
    </source>
</reference>
<protein>
    <submittedName>
        <fullName evidence="2">Uncharacterized protein</fullName>
    </submittedName>
</protein>
<keyword evidence="1" id="KW-1133">Transmembrane helix</keyword>
<keyword evidence="1" id="KW-0472">Membrane</keyword>
<feature type="transmembrane region" description="Helical" evidence="1">
    <location>
        <begin position="40"/>
        <end position="62"/>
    </location>
</feature>
<proteinExistence type="predicted"/>